<evidence type="ECO:0000256" key="2">
    <source>
        <dbReference type="ARBA" id="ARBA00007288"/>
    </source>
</evidence>
<sequence length="133" mass="14688">MTVDVLQAAISSVGKQQNVKMVNASRTFQLTISFKSLHIAGSDLDLTPEKGQSVGSYSAIWDTVGIEPTRRGGRQDILFVLEGQDKTLTQKLQTKFYGKQDSHGTIGHRLEALVWNCEVNLNGQINVNDEKIL</sequence>
<dbReference type="Proteomes" id="UP000095281">
    <property type="component" value="Unplaced"/>
</dbReference>
<evidence type="ECO:0000256" key="3">
    <source>
        <dbReference type="ARBA" id="ARBA00015651"/>
    </source>
</evidence>
<evidence type="ECO:0000313" key="5">
    <source>
        <dbReference type="Proteomes" id="UP000095281"/>
    </source>
</evidence>
<evidence type="ECO:0000256" key="4">
    <source>
        <dbReference type="ARBA" id="ARBA00026030"/>
    </source>
</evidence>
<dbReference type="GO" id="GO:0005886">
    <property type="term" value="C:plasma membrane"/>
    <property type="evidence" value="ECO:0007669"/>
    <property type="project" value="TreeGrafter"/>
</dbReference>
<name>A0A1I8BVS9_MELHA</name>
<organism evidence="5 6">
    <name type="scientific">Meloidogyne hapla</name>
    <name type="common">Root-knot nematode worm</name>
    <dbReference type="NCBI Taxonomy" id="6305"/>
    <lineage>
        <taxon>Eukaryota</taxon>
        <taxon>Metazoa</taxon>
        <taxon>Ecdysozoa</taxon>
        <taxon>Nematoda</taxon>
        <taxon>Chromadorea</taxon>
        <taxon>Rhabditida</taxon>
        <taxon>Tylenchina</taxon>
        <taxon>Tylenchomorpha</taxon>
        <taxon>Tylenchoidea</taxon>
        <taxon>Meloidogynidae</taxon>
        <taxon>Meloidogyninae</taxon>
        <taxon>Meloidogyne</taxon>
    </lineage>
</organism>
<comment type="function">
    <text evidence="1">Suppresses cannabinoid receptor CNR1-mediated tonic inhibition of voltage-gated calcium channels.</text>
</comment>
<protein>
    <recommendedName>
        <fullName evidence="3">CB1 cannabinoid receptor-interacting protein 1</fullName>
    </recommendedName>
</protein>
<evidence type="ECO:0000313" key="6">
    <source>
        <dbReference type="WBParaSite" id="MhA1_Contig686.frz3.gene5"/>
    </source>
</evidence>
<reference evidence="6" key="1">
    <citation type="submission" date="2016-11" db="UniProtKB">
        <authorList>
            <consortium name="WormBaseParasite"/>
        </authorList>
    </citation>
    <scope>IDENTIFICATION</scope>
</reference>
<comment type="similarity">
    <text evidence="2">Belongs to the CNRIP family.</text>
</comment>
<dbReference type="Pfam" id="PF15043">
    <property type="entry name" value="CNRIP1"/>
    <property type="match status" value="1"/>
</dbReference>
<dbReference type="PANTHER" id="PTHR31952">
    <property type="entry name" value="CB1 CANNABINOID RECEPTOR-INTERACTING PROTEIN 1"/>
    <property type="match status" value="1"/>
</dbReference>
<keyword evidence="5" id="KW-1185">Reference proteome</keyword>
<dbReference type="WBParaSite" id="MhA1_Contig686.frz3.gene5">
    <property type="protein sequence ID" value="MhA1_Contig686.frz3.gene5"/>
    <property type="gene ID" value="MhA1_Contig686.frz3.gene5"/>
</dbReference>
<evidence type="ECO:0000256" key="1">
    <source>
        <dbReference type="ARBA" id="ARBA00003884"/>
    </source>
</evidence>
<accession>A0A1I8BVS9</accession>
<dbReference type="OMA" id="YQNDNSH"/>
<dbReference type="AlphaFoldDB" id="A0A1I8BVS9"/>
<dbReference type="PANTHER" id="PTHR31952:SF1">
    <property type="entry name" value="CB1 CANNABINOID RECEPTOR-INTERACTING PROTEIN 1"/>
    <property type="match status" value="1"/>
</dbReference>
<dbReference type="GO" id="GO:0031718">
    <property type="term" value="F:type 1 cannabinoid receptor binding"/>
    <property type="evidence" value="ECO:0007669"/>
    <property type="project" value="TreeGrafter"/>
</dbReference>
<comment type="subunit">
    <text evidence="4">Interacts with the cannabinoid receptor CNR1 (via C-terminus). Does not interact with cannabinoid receptor CNR2.</text>
</comment>
<proteinExistence type="inferred from homology"/>
<dbReference type="InterPro" id="IPR029204">
    <property type="entry name" value="CNRIP1"/>
</dbReference>